<dbReference type="PIRSF" id="PIRSF000126">
    <property type="entry name" value="11-beta-HSD1"/>
    <property type="match status" value="1"/>
</dbReference>
<accession>A0AAD1C2W8</accession>
<organism evidence="5 6">
    <name type="scientific">Metapseudomonas furukawaii</name>
    <name type="common">Pseudomonas furukawaii</name>
    <dbReference type="NCBI Taxonomy" id="1149133"/>
    <lineage>
        <taxon>Bacteria</taxon>
        <taxon>Pseudomonadati</taxon>
        <taxon>Pseudomonadota</taxon>
        <taxon>Gammaproteobacteria</taxon>
        <taxon>Pseudomonadales</taxon>
        <taxon>Pseudomonadaceae</taxon>
        <taxon>Metapseudomonas</taxon>
    </lineage>
</organism>
<dbReference type="AlphaFoldDB" id="A0AAD1C2W8"/>
<dbReference type="CDD" id="cd05233">
    <property type="entry name" value="SDR_c"/>
    <property type="match status" value="1"/>
</dbReference>
<dbReference type="Pfam" id="PF00106">
    <property type="entry name" value="adh_short"/>
    <property type="match status" value="1"/>
</dbReference>
<gene>
    <name evidence="5" type="ORF">KF707C_39180</name>
</gene>
<sequence>MSEQKHKGVALITGASSGIGATYAKRLAKRGHDLLLVARDQARLDALAAQLREETGVQVEVLRADLTERADLNRVAQRLRSDAAISVLVNNAGVAINGTLADTDLDRFDAMIQLNVIAVTHLAAAAAANFSAQGRGTLINIASVLALAPELFNGTYSGTKAFVLNLSQSLNQELADKGVRVQVVLPGATRTEIWERSGTGIENIPQEIIMDVDEMVDAALAGFDQGELVTIPALPDVTDWERFTAARFHMAPNLSLSRAAERYKG</sequence>
<evidence type="ECO:0000313" key="6">
    <source>
        <dbReference type="Proteomes" id="UP000218554"/>
    </source>
</evidence>
<dbReference type="SMART" id="SM00822">
    <property type="entry name" value="PKS_KR"/>
    <property type="match status" value="1"/>
</dbReference>
<comment type="similarity">
    <text evidence="1 3">Belongs to the short-chain dehydrogenases/reductases (SDR) family.</text>
</comment>
<proteinExistence type="inferred from homology"/>
<dbReference type="PRINTS" id="PR00081">
    <property type="entry name" value="GDHRDH"/>
</dbReference>
<dbReference type="RefSeq" id="WP_003458382.1">
    <property type="nucleotide sequence ID" value="NZ_AJMR01000233.1"/>
</dbReference>
<dbReference type="PANTHER" id="PTHR42901:SF1">
    <property type="entry name" value="ALCOHOL DEHYDROGENASE"/>
    <property type="match status" value="1"/>
</dbReference>
<dbReference type="KEGG" id="pfuw:KF707C_39180"/>
<evidence type="ECO:0000259" key="4">
    <source>
        <dbReference type="SMART" id="SM00822"/>
    </source>
</evidence>
<dbReference type="InterPro" id="IPR036291">
    <property type="entry name" value="NAD(P)-bd_dom_sf"/>
</dbReference>
<evidence type="ECO:0000256" key="3">
    <source>
        <dbReference type="RuleBase" id="RU000363"/>
    </source>
</evidence>
<dbReference type="InterPro" id="IPR057326">
    <property type="entry name" value="KR_dom"/>
</dbReference>
<dbReference type="PRINTS" id="PR00080">
    <property type="entry name" value="SDRFAMILY"/>
</dbReference>
<keyword evidence="6" id="KW-1185">Reference proteome</keyword>
<evidence type="ECO:0000256" key="2">
    <source>
        <dbReference type="ARBA" id="ARBA00023002"/>
    </source>
</evidence>
<dbReference type="PANTHER" id="PTHR42901">
    <property type="entry name" value="ALCOHOL DEHYDROGENASE"/>
    <property type="match status" value="1"/>
</dbReference>
<dbReference type="GO" id="GO:0016491">
    <property type="term" value="F:oxidoreductase activity"/>
    <property type="evidence" value="ECO:0007669"/>
    <property type="project" value="UniProtKB-KW"/>
</dbReference>
<keyword evidence="2" id="KW-0560">Oxidoreductase</keyword>
<protein>
    <submittedName>
        <fullName evidence="5">Probable short-chain dehydrogenase</fullName>
    </submittedName>
</protein>
<dbReference type="EMBL" id="AP014862">
    <property type="protein sequence ID" value="BAU75606.1"/>
    <property type="molecule type" value="Genomic_DNA"/>
</dbReference>
<dbReference type="InterPro" id="IPR002347">
    <property type="entry name" value="SDR_fam"/>
</dbReference>
<reference evidence="5 6" key="2">
    <citation type="journal article" date="2017" name="Int. J. Syst. Evol. Microbiol.">
        <title>Pseudomonas furukawaii sp. nov., a polychlorinated biphenyl-degrading bacterium isolated from biphenyl-contaminated soil in Japan.</title>
        <authorList>
            <person name="Kimura N."/>
            <person name="Watanabe T."/>
            <person name="Suenaga H."/>
            <person name="Fujihara H."/>
            <person name="Futagami T."/>
            <person name="Goto M."/>
            <person name="Hanada S."/>
            <person name="Hirose J."/>
        </authorList>
    </citation>
    <scope>NUCLEOTIDE SEQUENCE [LARGE SCALE GENOMIC DNA]</scope>
    <source>
        <strain evidence="6">DSM 10086 / NBRC 110670 / KF707</strain>
    </source>
</reference>
<evidence type="ECO:0000313" key="5">
    <source>
        <dbReference type="EMBL" id="BAU75606.1"/>
    </source>
</evidence>
<feature type="domain" description="Ketoreductase" evidence="4">
    <location>
        <begin position="8"/>
        <end position="150"/>
    </location>
</feature>
<reference evidence="6" key="1">
    <citation type="submission" date="2015-05" db="EMBL/GenBank/DDBJ databases">
        <title>Draft genome sequencing of a biphenyl-degrading bacterium, Pseudomonas balearica KF707 (=NBRC110670).</title>
        <authorList>
            <person name="Kimura N."/>
            <person name="Hirose J."/>
            <person name="Watanabe T."/>
            <person name="Suenaga H."/>
            <person name="Fujihara H."/>
            <person name="Noguchi M."/>
            <person name="Hashimoto M."/>
            <person name="Shimodaira J."/>
            <person name="Tsuchikane K."/>
            <person name="Hosoyama A."/>
            <person name="Yamazoe A."/>
            <person name="Fujita N."/>
            <person name="Furukawa K."/>
        </authorList>
    </citation>
    <scope>NUCLEOTIDE SEQUENCE [LARGE SCALE GENOMIC DNA]</scope>
    <source>
        <strain evidence="6">DSM 10086 / NBRC 110670 / KF707</strain>
    </source>
</reference>
<dbReference type="Proteomes" id="UP000218554">
    <property type="component" value="Chromosome"/>
</dbReference>
<dbReference type="SUPFAM" id="SSF51735">
    <property type="entry name" value="NAD(P)-binding Rossmann-fold domains"/>
    <property type="match status" value="1"/>
</dbReference>
<evidence type="ECO:0000256" key="1">
    <source>
        <dbReference type="ARBA" id="ARBA00006484"/>
    </source>
</evidence>
<name>A0AAD1C2W8_METFU</name>
<dbReference type="Gene3D" id="3.40.50.720">
    <property type="entry name" value="NAD(P)-binding Rossmann-like Domain"/>
    <property type="match status" value="1"/>
</dbReference>